<name>A0A1G1VR60_9BACT</name>
<sequence length="68" mass="7825">MPPQAETKAYQRATFIDLINQSLDAEWFELELDCGVVDPQDPQLIEAVREKRAAYLKAQERFSKALDL</sequence>
<comment type="caution">
    <text evidence="1">The sequence shown here is derived from an EMBL/GenBank/DDBJ whole genome shotgun (WGS) entry which is preliminary data.</text>
</comment>
<reference evidence="1 2" key="1">
    <citation type="journal article" date="2016" name="Nat. Commun.">
        <title>Thousands of microbial genomes shed light on interconnected biogeochemical processes in an aquifer system.</title>
        <authorList>
            <person name="Anantharaman K."/>
            <person name="Brown C.T."/>
            <person name="Hug L.A."/>
            <person name="Sharon I."/>
            <person name="Castelle C.J."/>
            <person name="Probst A.J."/>
            <person name="Thomas B.C."/>
            <person name="Singh A."/>
            <person name="Wilkins M.J."/>
            <person name="Karaoz U."/>
            <person name="Brodie E.L."/>
            <person name="Williams K.H."/>
            <person name="Hubbard S.S."/>
            <person name="Banfield J.F."/>
        </authorList>
    </citation>
    <scope>NUCLEOTIDE SEQUENCE [LARGE SCALE GENOMIC DNA]</scope>
</reference>
<organism evidence="1 2">
    <name type="scientific">Candidatus Chisholmbacteria bacterium RIFCSPHIGHO2_01_FULL_48_12</name>
    <dbReference type="NCBI Taxonomy" id="1797589"/>
    <lineage>
        <taxon>Bacteria</taxon>
        <taxon>Candidatus Chisholmiibacteriota</taxon>
    </lineage>
</organism>
<dbReference type="AlphaFoldDB" id="A0A1G1VR60"/>
<protein>
    <submittedName>
        <fullName evidence="1">Uncharacterized protein</fullName>
    </submittedName>
</protein>
<dbReference type="STRING" id="1797589.A2784_01705"/>
<evidence type="ECO:0000313" key="2">
    <source>
        <dbReference type="Proteomes" id="UP000177324"/>
    </source>
</evidence>
<accession>A0A1G1VR60</accession>
<gene>
    <name evidence="1" type="ORF">A2784_01705</name>
</gene>
<proteinExistence type="predicted"/>
<dbReference type="EMBL" id="MHCH01000014">
    <property type="protein sequence ID" value="OGY17895.1"/>
    <property type="molecule type" value="Genomic_DNA"/>
</dbReference>
<dbReference type="Proteomes" id="UP000177324">
    <property type="component" value="Unassembled WGS sequence"/>
</dbReference>
<evidence type="ECO:0000313" key="1">
    <source>
        <dbReference type="EMBL" id="OGY17895.1"/>
    </source>
</evidence>